<comment type="caution">
    <text evidence="5">The sequence shown here is derived from an EMBL/GenBank/DDBJ whole genome shotgun (WGS) entry which is preliminary data.</text>
</comment>
<evidence type="ECO:0000313" key="5">
    <source>
        <dbReference type="EMBL" id="OAA93980.1"/>
    </source>
</evidence>
<dbReference type="PANTHER" id="PTHR42756:SF1">
    <property type="entry name" value="TRANSCRIPTIONAL REPRESSOR OF EMRAB OPERON"/>
    <property type="match status" value="1"/>
</dbReference>
<evidence type="ECO:0000256" key="2">
    <source>
        <dbReference type="ARBA" id="ARBA00023125"/>
    </source>
</evidence>
<evidence type="ECO:0000256" key="1">
    <source>
        <dbReference type="ARBA" id="ARBA00023015"/>
    </source>
</evidence>
<protein>
    <submittedName>
        <fullName evidence="5 6">HTH-type transcriptional regulator YusO</fullName>
    </submittedName>
</protein>
<evidence type="ECO:0000259" key="4">
    <source>
        <dbReference type="PROSITE" id="PS50995"/>
    </source>
</evidence>
<organism evidence="5 7">
    <name type="scientific">Clostridium coskatii</name>
    <dbReference type="NCBI Taxonomy" id="1705578"/>
    <lineage>
        <taxon>Bacteria</taxon>
        <taxon>Bacillati</taxon>
        <taxon>Bacillota</taxon>
        <taxon>Clostridia</taxon>
        <taxon>Eubacteriales</taxon>
        <taxon>Clostridiaceae</taxon>
        <taxon>Clostridium</taxon>
    </lineage>
</organism>
<evidence type="ECO:0000256" key="3">
    <source>
        <dbReference type="ARBA" id="ARBA00023163"/>
    </source>
</evidence>
<dbReference type="PANTHER" id="PTHR42756">
    <property type="entry name" value="TRANSCRIPTIONAL REGULATOR, MARR"/>
    <property type="match status" value="1"/>
</dbReference>
<reference evidence="5 7" key="1">
    <citation type="journal article" date="2015" name="Biotechnol. Bioeng.">
        <title>Genome sequence and phenotypic characterization of Caulobacter segnis.</title>
        <authorList>
            <person name="Patel S."/>
            <person name="Fletcher B."/>
            <person name="Scott D.C."/>
            <person name="Ely B."/>
        </authorList>
    </citation>
    <scope>NUCLEOTIDE SEQUENCE [LARGE SCALE GENOMIC DNA]</scope>
    <source>
        <strain evidence="5 7">PS02</strain>
    </source>
</reference>
<keyword evidence="1" id="KW-0805">Transcription regulation</keyword>
<dbReference type="SMR" id="A0A166TQU7"/>
<evidence type="ECO:0000313" key="7">
    <source>
        <dbReference type="Proteomes" id="UP000077384"/>
    </source>
</evidence>
<sequence>MANEESMKLFIELHRLGRQMHRFSHKISHGGNHFMGGQSRMLTIVAENEGITQRQLAEIMDVRPASMTVMIGKMELFGLVERKQDDKDQRVMHIYITDSGRKVEEESRISTQKLVGSLFQSLSDEEVKQMLMITEKLSKSLNEGDSGDLQCGLHDHHRHHGFHKHHHESDDNLKHLFRNL</sequence>
<name>A0A166TQU7_9CLOT</name>
<dbReference type="EMBL" id="LITQ01000008">
    <property type="protein sequence ID" value="OAA93980.1"/>
    <property type="molecule type" value="Genomic_DNA"/>
</dbReference>
<evidence type="ECO:0000313" key="6">
    <source>
        <dbReference type="EMBL" id="OBR90201.1"/>
    </source>
</evidence>
<dbReference type="InterPro" id="IPR036390">
    <property type="entry name" value="WH_DNA-bd_sf"/>
</dbReference>
<proteinExistence type="predicted"/>
<dbReference type="Pfam" id="PF01047">
    <property type="entry name" value="MarR"/>
    <property type="match status" value="1"/>
</dbReference>
<dbReference type="SMART" id="SM00347">
    <property type="entry name" value="HTH_MARR"/>
    <property type="match status" value="1"/>
</dbReference>
<dbReference type="InterPro" id="IPR036388">
    <property type="entry name" value="WH-like_DNA-bd_sf"/>
</dbReference>
<keyword evidence="8" id="KW-1185">Reference proteome</keyword>
<accession>A0A166TQU7</accession>
<dbReference type="InterPro" id="IPR000835">
    <property type="entry name" value="HTH_MarR-typ"/>
</dbReference>
<dbReference type="GO" id="GO:0003700">
    <property type="term" value="F:DNA-binding transcription factor activity"/>
    <property type="evidence" value="ECO:0007669"/>
    <property type="project" value="InterPro"/>
</dbReference>
<dbReference type="Proteomes" id="UP000077384">
    <property type="component" value="Unassembled WGS sequence"/>
</dbReference>
<gene>
    <name evidence="5" type="primary">yusO_2</name>
    <name evidence="6" type="ORF">CLCOS_41780</name>
    <name evidence="5" type="ORF">WX73_03550</name>
</gene>
<dbReference type="EMBL" id="LROR01000104">
    <property type="protein sequence ID" value="OBR90201.1"/>
    <property type="molecule type" value="Genomic_DNA"/>
</dbReference>
<dbReference type="PROSITE" id="PS50995">
    <property type="entry name" value="HTH_MARR_2"/>
    <property type="match status" value="1"/>
</dbReference>
<keyword evidence="3" id="KW-0804">Transcription</keyword>
<keyword evidence="2" id="KW-0238">DNA-binding</keyword>
<dbReference type="Proteomes" id="UP000093694">
    <property type="component" value="Unassembled WGS sequence"/>
</dbReference>
<dbReference type="Gene3D" id="1.10.10.10">
    <property type="entry name" value="Winged helix-like DNA-binding domain superfamily/Winged helix DNA-binding domain"/>
    <property type="match status" value="1"/>
</dbReference>
<evidence type="ECO:0000313" key="8">
    <source>
        <dbReference type="Proteomes" id="UP000093694"/>
    </source>
</evidence>
<feature type="domain" description="HTH marR-type" evidence="4">
    <location>
        <begin position="6"/>
        <end position="139"/>
    </location>
</feature>
<dbReference type="AlphaFoldDB" id="A0A166TQU7"/>
<dbReference type="PRINTS" id="PR00598">
    <property type="entry name" value="HTHMARR"/>
</dbReference>
<reference evidence="6 8" key="2">
    <citation type="journal article" date="2016" name="Front. Microbiol.">
        <title>Industrial Acetogenic Biocatalysts: A Comparative Metabolic and Genomic Analysis.</title>
        <authorList>
            <person name="Bengelsdorf F."/>
            <person name="Poehlein A."/>
            <person name="Sonja S."/>
            <person name="Erz C."/>
            <person name="Hummel T."/>
            <person name="Hoffmeister S."/>
            <person name="Daniel R."/>
            <person name="Durre P."/>
        </authorList>
    </citation>
    <scope>NUCLEOTIDE SEQUENCE [LARGE SCALE GENOMIC DNA]</scope>
    <source>
        <strain evidence="6 8">PTA-10522</strain>
    </source>
</reference>
<dbReference type="GO" id="GO:0003677">
    <property type="term" value="F:DNA binding"/>
    <property type="evidence" value="ECO:0007669"/>
    <property type="project" value="UniProtKB-KW"/>
</dbReference>
<dbReference type="PATRIC" id="fig|1705578.3.peg.3540"/>
<dbReference type="RefSeq" id="WP_013238594.1">
    <property type="nucleotide sequence ID" value="NZ_LITQ01000008.1"/>
</dbReference>
<dbReference type="SUPFAM" id="SSF46785">
    <property type="entry name" value="Winged helix' DNA-binding domain"/>
    <property type="match status" value="1"/>
</dbReference>